<evidence type="ECO:0000256" key="3">
    <source>
        <dbReference type="SAM" id="MobiDB-lite"/>
    </source>
</evidence>
<proteinExistence type="inferred from homology"/>
<keyword evidence="5" id="KW-1185">Reference proteome</keyword>
<dbReference type="PANTHER" id="PTHR31657:SF20">
    <property type="entry name" value="ETHYLENE-RESPONSIVE TRANSCRIPTION FACTOR ERF061"/>
    <property type="match status" value="1"/>
</dbReference>
<reference evidence="4 5" key="1">
    <citation type="submission" date="2021-02" db="EMBL/GenBank/DDBJ databases">
        <title>Plant Genome Project.</title>
        <authorList>
            <person name="Zhang R.-G."/>
        </authorList>
    </citation>
    <scope>NUCLEOTIDE SEQUENCE [LARGE SCALE GENOMIC DNA]</scope>
    <source>
        <tissue evidence="4">Leaves</tissue>
    </source>
</reference>
<dbReference type="Proteomes" id="UP000827721">
    <property type="component" value="Unassembled WGS sequence"/>
</dbReference>
<comment type="caution">
    <text evidence="4">The sequence shown here is derived from an EMBL/GenBank/DDBJ whole genome shotgun (WGS) entry which is preliminary data.</text>
</comment>
<dbReference type="EMBL" id="JAFEMO010000013">
    <property type="protein sequence ID" value="KAH7550145.1"/>
    <property type="molecule type" value="Genomic_DNA"/>
</dbReference>
<name>A0ABQ8H896_9ROSI</name>
<sequence length="207" mass="22301">MEGFYENNLPLSFSDSADIRSLLSQLILTGGTNTIDSIFSHCSATTNTPTTMTSPVFEPLGSSDPSKLGFGDSSRLNALKNTVDAKIQAICQKVKRERAKKNAKKSVNPENNNGANESEKKTEVKPVDSCSSSSTMSTLVFSDNWGGELVSPAASEDGVRKSESSWPSISTECCPLMVADPESEFEGCSLARMPSYDPELIWEVLAN</sequence>
<dbReference type="PANTHER" id="PTHR31657">
    <property type="entry name" value="ETHYLENE-RESPONSIVE TRANSCRIPTION FACTOR ERF061"/>
    <property type="match status" value="1"/>
</dbReference>
<organism evidence="4 5">
    <name type="scientific">Xanthoceras sorbifolium</name>
    <dbReference type="NCBI Taxonomy" id="99658"/>
    <lineage>
        <taxon>Eukaryota</taxon>
        <taxon>Viridiplantae</taxon>
        <taxon>Streptophyta</taxon>
        <taxon>Embryophyta</taxon>
        <taxon>Tracheophyta</taxon>
        <taxon>Spermatophyta</taxon>
        <taxon>Magnoliopsida</taxon>
        <taxon>eudicotyledons</taxon>
        <taxon>Gunneridae</taxon>
        <taxon>Pentapetalae</taxon>
        <taxon>rosids</taxon>
        <taxon>malvids</taxon>
        <taxon>Sapindales</taxon>
        <taxon>Sapindaceae</taxon>
        <taxon>Xanthoceroideae</taxon>
        <taxon>Xanthoceras</taxon>
    </lineage>
</organism>
<evidence type="ECO:0000313" key="4">
    <source>
        <dbReference type="EMBL" id="KAH7550145.1"/>
    </source>
</evidence>
<protein>
    <submittedName>
        <fullName evidence="4">Uncharacterized protein</fullName>
    </submittedName>
</protein>
<evidence type="ECO:0000256" key="1">
    <source>
        <dbReference type="ARBA" id="ARBA00023159"/>
    </source>
</evidence>
<evidence type="ECO:0000256" key="2">
    <source>
        <dbReference type="ARBA" id="ARBA00024343"/>
    </source>
</evidence>
<gene>
    <name evidence="4" type="ORF">JRO89_XS13G0142100</name>
</gene>
<dbReference type="InterPro" id="IPR051758">
    <property type="entry name" value="ERF/AP2-like"/>
</dbReference>
<comment type="similarity">
    <text evidence="2">Belongs to the AP2/ERF transcription factor family. ERF subfamily.</text>
</comment>
<feature type="region of interest" description="Disordered" evidence="3">
    <location>
        <begin position="98"/>
        <end position="133"/>
    </location>
</feature>
<accession>A0ABQ8H896</accession>
<keyword evidence="1" id="KW-0010">Activator</keyword>
<feature type="compositionally biased region" description="Basic and acidic residues" evidence="3">
    <location>
        <begin position="117"/>
        <end position="126"/>
    </location>
</feature>
<evidence type="ECO:0000313" key="5">
    <source>
        <dbReference type="Proteomes" id="UP000827721"/>
    </source>
</evidence>